<keyword evidence="3" id="KW-1185">Reference proteome</keyword>
<organism evidence="2 3">
    <name type="scientific">Paracoccus suum</name>
    <dbReference type="NCBI Taxonomy" id="2259340"/>
    <lineage>
        <taxon>Bacteria</taxon>
        <taxon>Pseudomonadati</taxon>
        <taxon>Pseudomonadota</taxon>
        <taxon>Alphaproteobacteria</taxon>
        <taxon>Rhodobacterales</taxon>
        <taxon>Paracoccaceae</taxon>
        <taxon>Paracoccus</taxon>
    </lineage>
</organism>
<feature type="domain" description="HTH rpiR-type" evidence="1">
    <location>
        <begin position="9"/>
        <end position="85"/>
    </location>
</feature>
<dbReference type="GO" id="GO:0003677">
    <property type="term" value="F:DNA binding"/>
    <property type="evidence" value="ECO:0007669"/>
    <property type="project" value="InterPro"/>
</dbReference>
<dbReference type="SUPFAM" id="SSF46689">
    <property type="entry name" value="Homeodomain-like"/>
    <property type="match status" value="1"/>
</dbReference>
<evidence type="ECO:0000259" key="1">
    <source>
        <dbReference type="PROSITE" id="PS51071"/>
    </source>
</evidence>
<protein>
    <submittedName>
        <fullName evidence="2">MurR/RpiR family transcriptional regulator</fullName>
    </submittedName>
</protein>
<dbReference type="GO" id="GO:0003700">
    <property type="term" value="F:DNA-binding transcription factor activity"/>
    <property type="evidence" value="ECO:0007669"/>
    <property type="project" value="InterPro"/>
</dbReference>
<dbReference type="KEGG" id="pars:DRW48_13520"/>
<dbReference type="InterPro" id="IPR047640">
    <property type="entry name" value="RpiR-like"/>
</dbReference>
<reference evidence="3" key="1">
    <citation type="submission" date="2018-07" db="EMBL/GenBank/DDBJ databases">
        <title>Genome sequencing of Paracoccus sp. SC2-6.</title>
        <authorList>
            <person name="Heo J."/>
            <person name="Kim S.-J."/>
            <person name="Kwon S.-W."/>
        </authorList>
    </citation>
    <scope>NUCLEOTIDE SEQUENCE [LARGE SCALE GENOMIC DNA]</scope>
    <source>
        <strain evidence="3">SC2-6</strain>
    </source>
</reference>
<evidence type="ECO:0000313" key="3">
    <source>
        <dbReference type="Proteomes" id="UP000252023"/>
    </source>
</evidence>
<dbReference type="Gene3D" id="3.40.50.10490">
    <property type="entry name" value="Glucose-6-phosphate isomerase like protein, domain 1"/>
    <property type="match status" value="1"/>
</dbReference>
<dbReference type="PANTHER" id="PTHR30514:SF18">
    <property type="entry name" value="RPIR-FAMILY TRANSCRIPTIONAL REGULATOR"/>
    <property type="match status" value="1"/>
</dbReference>
<dbReference type="GO" id="GO:0097367">
    <property type="term" value="F:carbohydrate derivative binding"/>
    <property type="evidence" value="ECO:0007669"/>
    <property type="project" value="InterPro"/>
</dbReference>
<dbReference type="EMBL" id="CP030918">
    <property type="protein sequence ID" value="AXC50566.1"/>
    <property type="molecule type" value="Genomic_DNA"/>
</dbReference>
<dbReference type="Proteomes" id="UP000252023">
    <property type="component" value="Chromosome"/>
</dbReference>
<dbReference type="InterPro" id="IPR009057">
    <property type="entry name" value="Homeodomain-like_sf"/>
</dbReference>
<dbReference type="InterPro" id="IPR036388">
    <property type="entry name" value="WH-like_DNA-bd_sf"/>
</dbReference>
<dbReference type="InterPro" id="IPR046348">
    <property type="entry name" value="SIS_dom_sf"/>
</dbReference>
<gene>
    <name evidence="2" type="ORF">DRW48_13520</name>
</gene>
<dbReference type="PANTHER" id="PTHR30514">
    <property type="entry name" value="GLUCOKINASE"/>
    <property type="match status" value="1"/>
</dbReference>
<accession>A0A344PMG1</accession>
<name>A0A344PMG1_9RHOB</name>
<dbReference type="InterPro" id="IPR000281">
    <property type="entry name" value="HTH_RpiR"/>
</dbReference>
<dbReference type="PROSITE" id="PS51071">
    <property type="entry name" value="HTH_RPIR"/>
    <property type="match status" value="1"/>
</dbReference>
<dbReference type="Pfam" id="PF01380">
    <property type="entry name" value="SIS"/>
    <property type="match status" value="1"/>
</dbReference>
<dbReference type="Pfam" id="PF01418">
    <property type="entry name" value="HTH_6"/>
    <property type="match status" value="1"/>
</dbReference>
<evidence type="ECO:0000313" key="2">
    <source>
        <dbReference type="EMBL" id="AXC50566.1"/>
    </source>
</evidence>
<proteinExistence type="predicted"/>
<sequence>MNIPAPLPRALGDLVADHAERLTDADARIVDVLMQDPMRAAMESGKEVAERAGVHPASAVRLARRLGFDGYPEFRAFLQASLIDSADGDFDSGAARVAARLLRAPTGGLLSSILDSEIAALQQLRHTVGDDDIRGFSESLRDARRIFVYGLGHAASLSALITLRLRRSGYDALDLAGMPDLAETLNRMSADDVLWLTSFREPRPPVLALREVAAARGTDLLLLSDASGLRIKPAPQRRIIVSRGGAGHSQSLLVPMTVANAVILDLAAIDNGRSVQALREFRNFRARLAPAVPR</sequence>
<dbReference type="Gene3D" id="1.10.10.10">
    <property type="entry name" value="Winged helix-like DNA-binding domain superfamily/Winged helix DNA-binding domain"/>
    <property type="match status" value="1"/>
</dbReference>
<dbReference type="AlphaFoldDB" id="A0A344PMG1"/>
<dbReference type="OrthoDB" id="3574600at2"/>
<dbReference type="GO" id="GO:1901135">
    <property type="term" value="P:carbohydrate derivative metabolic process"/>
    <property type="evidence" value="ECO:0007669"/>
    <property type="project" value="InterPro"/>
</dbReference>
<dbReference type="SUPFAM" id="SSF53697">
    <property type="entry name" value="SIS domain"/>
    <property type="match status" value="1"/>
</dbReference>
<dbReference type="InterPro" id="IPR001347">
    <property type="entry name" value="SIS_dom"/>
</dbReference>